<keyword evidence="2" id="KW-1185">Reference proteome</keyword>
<dbReference type="EMBL" id="CAJVQC010029430">
    <property type="protein sequence ID" value="CAG8742628.1"/>
    <property type="molecule type" value="Genomic_DNA"/>
</dbReference>
<proteinExistence type="predicted"/>
<sequence length="503" mass="55957">HSSRSVIAFSKNQWGNVLTSKYIIPAIPIQIFNRDNSTKSSTSAVEFKLTHPRKKAPPLPSFEPLTPSAEEAVTNILYNTPAPFPTPPKRHVLNCLVQNEPGVLSRVSGILAGRGFNIDSLVVARTEVSDLSRMTIVLRGHDVIIEQARRQLEDLVPVWAVLDYTQTSIVERELLLVKVSILGPEHLHGQLIAIKHDEYDDEFMPEADLESESPDATSVLQDDPIDKISPLTPSAALRQKHAHLRAIIDLCNLFKAHVIDVASDNVVVELTAKPTRLDAFIKLLKPFGILESARSGMMALPRTPLVDKRAAAIEEEEDVGVDATMLPPAMSSESSAVDNVDDSISQLQQSSQEQFSYYQTLQKVWFNAKQELGYIPNGSEGNFFKTAKWSPDGTCILTSSNDNILRYFGNNLNKLNMIVINIAEQDMEPAIYSHSGESVYECCWYPQMSSQDPSTCFFLVSSREHPIHLWDAYTGKLKCSFTIINHREQVIGPNSLTFNLDGS</sequence>
<comment type="caution">
    <text evidence="1">The sequence shown here is derived from an EMBL/GenBank/DDBJ whole genome shotgun (WGS) entry which is preliminary data.</text>
</comment>
<protein>
    <submittedName>
        <fullName evidence="1">250_t:CDS:1</fullName>
    </submittedName>
</protein>
<gene>
    <name evidence="1" type="ORF">RPERSI_LOCUS13310</name>
</gene>
<feature type="non-terminal residue" evidence="1">
    <location>
        <position position="1"/>
    </location>
</feature>
<organism evidence="1 2">
    <name type="scientific">Racocetra persica</name>
    <dbReference type="NCBI Taxonomy" id="160502"/>
    <lineage>
        <taxon>Eukaryota</taxon>
        <taxon>Fungi</taxon>
        <taxon>Fungi incertae sedis</taxon>
        <taxon>Mucoromycota</taxon>
        <taxon>Glomeromycotina</taxon>
        <taxon>Glomeromycetes</taxon>
        <taxon>Diversisporales</taxon>
        <taxon>Gigasporaceae</taxon>
        <taxon>Racocetra</taxon>
    </lineage>
</organism>
<feature type="non-terminal residue" evidence="1">
    <location>
        <position position="503"/>
    </location>
</feature>
<name>A0ACA9QAH3_9GLOM</name>
<evidence type="ECO:0000313" key="1">
    <source>
        <dbReference type="EMBL" id="CAG8742628.1"/>
    </source>
</evidence>
<reference evidence="1" key="1">
    <citation type="submission" date="2021-06" db="EMBL/GenBank/DDBJ databases">
        <authorList>
            <person name="Kallberg Y."/>
            <person name="Tangrot J."/>
            <person name="Rosling A."/>
        </authorList>
    </citation>
    <scope>NUCLEOTIDE SEQUENCE</scope>
    <source>
        <strain evidence="1">MA461A</strain>
    </source>
</reference>
<evidence type="ECO:0000313" key="2">
    <source>
        <dbReference type="Proteomes" id="UP000789920"/>
    </source>
</evidence>
<dbReference type="Proteomes" id="UP000789920">
    <property type="component" value="Unassembled WGS sequence"/>
</dbReference>
<accession>A0ACA9QAH3</accession>